<feature type="transmembrane region" description="Helical" evidence="12">
    <location>
        <begin position="37"/>
        <end position="55"/>
    </location>
</feature>
<evidence type="ECO:0000313" key="13">
    <source>
        <dbReference type="EMBL" id="AHZ94371.1"/>
    </source>
</evidence>
<evidence type="ECO:0000256" key="2">
    <source>
        <dbReference type="ARBA" id="ARBA00010535"/>
    </source>
</evidence>
<keyword evidence="6 12" id="KW-1133">Transmembrane helix</keyword>
<evidence type="ECO:0000256" key="11">
    <source>
        <dbReference type="RuleBase" id="RU000473"/>
    </source>
</evidence>
<evidence type="ECO:0000256" key="5">
    <source>
        <dbReference type="ARBA" id="ARBA00022692"/>
    </source>
</evidence>
<feature type="transmembrane region" description="Helical" evidence="12">
    <location>
        <begin position="107"/>
        <end position="131"/>
    </location>
</feature>
<dbReference type="InterPro" id="IPR001694">
    <property type="entry name" value="NADH_UbQ_OxRdtase_su1/FPO"/>
</dbReference>
<proteinExistence type="inferred from homology"/>
<sequence length="248" mass="29477">MVFILIFFMSTLMLVAFIILIERNIMGLSQERKGPNIVGLWGVVQTILDGFKLILKKMYFPFLKKNFFFFFKIYSYFSILWSGWGSSTSYSTMGSIRCVAQMISYEVLLIFCFLLLLYNFNMLNFMVVYYMNMKNFFFFWMLITLAENNRTPFDLIEGESELVGGYNVEYSGSFFTLLFLSEYMSIWIYSILGGFFFFSFCLLGVFFFLTMLLMIRFVLPRFKYADLISLCWFSLLPILMLLFICFYM</sequence>
<evidence type="ECO:0000256" key="8">
    <source>
        <dbReference type="ARBA" id="ARBA00023136"/>
    </source>
</evidence>
<organism evidence="13">
    <name type="scientific">Lissoclinum patella</name>
    <dbReference type="NCBI Taxonomy" id="13110"/>
    <lineage>
        <taxon>Eukaryota</taxon>
        <taxon>Metazoa</taxon>
        <taxon>Chordata</taxon>
        <taxon>Tunicata</taxon>
        <taxon>Ascidiacea</taxon>
        <taxon>Aplousobranchia</taxon>
        <taxon>Didemnidae</taxon>
        <taxon>Lissoclinum</taxon>
    </lineage>
</organism>
<keyword evidence="11 13" id="KW-0496">Mitochondrion</keyword>
<dbReference type="GO" id="GO:0009060">
    <property type="term" value="P:aerobic respiration"/>
    <property type="evidence" value="ECO:0007669"/>
    <property type="project" value="TreeGrafter"/>
</dbReference>
<dbReference type="GO" id="GO:0003954">
    <property type="term" value="F:NADH dehydrogenase activity"/>
    <property type="evidence" value="ECO:0007669"/>
    <property type="project" value="TreeGrafter"/>
</dbReference>
<evidence type="ECO:0000256" key="10">
    <source>
        <dbReference type="RuleBase" id="RU000471"/>
    </source>
</evidence>
<evidence type="ECO:0000256" key="12">
    <source>
        <dbReference type="SAM" id="Phobius"/>
    </source>
</evidence>
<dbReference type="PROSITE" id="PS00668">
    <property type="entry name" value="COMPLEX1_ND1_2"/>
    <property type="match status" value="1"/>
</dbReference>
<dbReference type="PANTHER" id="PTHR11432:SF3">
    <property type="entry name" value="NADH-UBIQUINONE OXIDOREDUCTASE CHAIN 1"/>
    <property type="match status" value="1"/>
</dbReference>
<evidence type="ECO:0000256" key="3">
    <source>
        <dbReference type="ARBA" id="ARBA00012944"/>
    </source>
</evidence>
<name>A0A059VIQ7_9ASCI</name>
<keyword evidence="8 12" id="KW-0472">Membrane</keyword>
<comment type="similarity">
    <text evidence="2 10">Belongs to the complex I subunit 1 family.</text>
</comment>
<evidence type="ECO:0000256" key="4">
    <source>
        <dbReference type="ARBA" id="ARBA00021009"/>
    </source>
</evidence>
<feature type="transmembrane region" description="Helical" evidence="12">
    <location>
        <begin position="67"/>
        <end position="86"/>
    </location>
</feature>
<reference evidence="13" key="1">
    <citation type="journal article" date="2014" name="PLoS ONE">
        <title>Host Control of Symbiont Natural Product Chemistry in Cryptic Populations of the Tunicate Lissoclinum patella.</title>
        <authorList>
            <person name="Kwan J.C."/>
            <person name="Tianero M.D."/>
            <person name="Donia M.S."/>
            <person name="Wyche T.P."/>
            <person name="Bugni T.S."/>
            <person name="Schmidt E.W."/>
        </authorList>
    </citation>
    <scope>NUCLEOTIDE SEQUENCE</scope>
    <source>
        <strain evidence="13">L6</strain>
    </source>
</reference>
<keyword evidence="5 10" id="KW-0812">Transmembrane</keyword>
<comment type="subcellular location">
    <subcellularLocation>
        <location evidence="1">Membrane</location>
        <topology evidence="1">Multi-pass membrane protein</topology>
    </subcellularLocation>
    <subcellularLocation>
        <location evidence="10">Mitochondrion inner membrane</location>
        <topology evidence="10">Multi-pass membrane protein</topology>
    </subcellularLocation>
</comment>
<dbReference type="EC" id="7.1.1.2" evidence="3 11"/>
<comment type="catalytic activity">
    <reaction evidence="9 11">
        <text>a ubiquinone + NADH + 5 H(+)(in) = a ubiquinol + NAD(+) + 4 H(+)(out)</text>
        <dbReference type="Rhea" id="RHEA:29091"/>
        <dbReference type="Rhea" id="RHEA-COMP:9565"/>
        <dbReference type="Rhea" id="RHEA-COMP:9566"/>
        <dbReference type="ChEBI" id="CHEBI:15378"/>
        <dbReference type="ChEBI" id="CHEBI:16389"/>
        <dbReference type="ChEBI" id="CHEBI:17976"/>
        <dbReference type="ChEBI" id="CHEBI:57540"/>
        <dbReference type="ChEBI" id="CHEBI:57945"/>
        <dbReference type="EC" id="7.1.1.2"/>
    </reaction>
</comment>
<dbReference type="AlphaFoldDB" id="A0A059VIQ7"/>
<dbReference type="InterPro" id="IPR018086">
    <property type="entry name" value="NADH_UbQ_OxRdtase_su1_CS"/>
</dbReference>
<keyword evidence="7 10" id="KW-0520">NAD</keyword>
<dbReference type="EMBL" id="KJ596323">
    <property type="protein sequence ID" value="AHZ94371.1"/>
    <property type="molecule type" value="Genomic_DNA"/>
</dbReference>
<gene>
    <name evidence="13" type="primary">ND1</name>
</gene>
<evidence type="ECO:0000256" key="9">
    <source>
        <dbReference type="ARBA" id="ARBA00049551"/>
    </source>
</evidence>
<accession>A0A059VIQ7</accession>
<dbReference type="Pfam" id="PF00146">
    <property type="entry name" value="NADHdh"/>
    <property type="match status" value="1"/>
</dbReference>
<evidence type="ECO:0000256" key="6">
    <source>
        <dbReference type="ARBA" id="ARBA00022989"/>
    </source>
</evidence>
<evidence type="ECO:0000256" key="1">
    <source>
        <dbReference type="ARBA" id="ARBA00004141"/>
    </source>
</evidence>
<dbReference type="GO" id="GO:0008137">
    <property type="term" value="F:NADH dehydrogenase (ubiquinone) activity"/>
    <property type="evidence" value="ECO:0007669"/>
    <property type="project" value="UniProtKB-EC"/>
</dbReference>
<feature type="transmembrane region" description="Helical" evidence="12">
    <location>
        <begin position="186"/>
        <end position="215"/>
    </location>
</feature>
<dbReference type="PANTHER" id="PTHR11432">
    <property type="entry name" value="NADH DEHYDROGENASE SUBUNIT 1"/>
    <property type="match status" value="1"/>
</dbReference>
<evidence type="ECO:0000256" key="7">
    <source>
        <dbReference type="ARBA" id="ARBA00023027"/>
    </source>
</evidence>
<geneLocation type="mitochondrion" evidence="13"/>
<feature type="transmembrane region" description="Helical" evidence="12">
    <location>
        <begin position="227"/>
        <end position="247"/>
    </location>
</feature>
<keyword evidence="11" id="KW-0830">Ubiquinone</keyword>
<dbReference type="GO" id="GO:0005743">
    <property type="term" value="C:mitochondrial inner membrane"/>
    <property type="evidence" value="ECO:0007669"/>
    <property type="project" value="UniProtKB-SubCell"/>
</dbReference>
<feature type="transmembrane region" description="Helical" evidence="12">
    <location>
        <begin position="6"/>
        <end position="25"/>
    </location>
</feature>
<protein>
    <recommendedName>
        <fullName evidence="4 11">NADH-ubiquinone oxidoreductase chain 1</fullName>
        <ecNumber evidence="3 11">7.1.1.2</ecNumber>
    </recommendedName>
</protein>